<sequence>MTTKYEFLFLKNKPFANFQTVSEKQYSNLNLNQNQKCSDIPLVQSFSISLNKNNDDSSVSRNSECKLQSWNKSDNLNPKILSNFGVNDGFEEDSIKFSKTNSSSNATNNSTLSLHIEAYENSIEANLFEFPRQQNDKVSGPEVSQFKASQRLLNSNNGGQPRLLDMDPYAPSQFSLNFVDNDDDMGMTQTNPLSNLITQQDNAYANDLFLTNYSQPSAPPALDMEKELYFHDDDDVGEQINLPGHACRYCGIFDPSMVAKCLQCQKWFCNGRGLTTGSHIINHLVRSGHKEIALHEESPLGETVLECYHCASRNVFLLGYIPSRADSVIVILCRMPCVMQAKNENWNIEDWQSLIQERSLLPWLVKIPEEQDQLRAKQTTSAQIVRIEELWKEQPDATFEDLDRPGIDMEPDRVQLRYEDAFHYKRVFMPLVHLEADYDKKCKESMSVPIGQVRWNIGLNKKVTATFHLPEFRDGSTKLMIGDQLTLKHHQTLDGSEVSFKGRIVKVPDNHNDEFILEMNTNVQIPTDRRTNFICEFVWNSTSFDRMYSALDRLASHDCVSQYIYHKLMGHEVDDIMFKINLPKRFNAPGLPELNHSQANAVKAALQRPLSLIQGPPGTGKTVTSATLVYHLVKHVGQVLVCAPSNIAVDQLAEKIHKTGLKVVRFCAKGREAVDSSVAFLSLHNQLRALHGANELQKFIELKETFGELSKTDENRFLRLKDAKEKELLSKADVICCTCITAADRRLSSLEFRCVLIDESTQSTEPEVIVSVVKGVRQLVLVGDHCQLGPVVMCKKASAAGLSQSLFERLVLLGNRPLRLQVQYRMHPALSAFPSNVFYEGSLQNGVSEVERQLSNMEFAFPVPTKPLTFWNTTGQEELSSSGTSYLNRVEAVNVEKIATRFLQAGFRPEQIGIITPYEGQRAYIVSYMQTQGTLHSKIYLEMEIANVDAFQGREKDIIIMTAVRSNEAGGIGFLNDPRRLNVALTRAKYGLIVIGNAKVLSRQPLWHQMLVMCKENGYLVEGPLNNLKPSQIVFPKPRPLTNQNNPGARFMNNAMYTMQEMMIGPYEKDRIHVDAKTLNDPQAILTSESSRLPVPINMFPTFQEFQQPRPAATQSVDRRKGKKKKNSGRQRISPDFVNDGFASQASQGGYGSSSQVNGNWSQITDNNSQTGNWSQGFSQSQADKELSQQHIESQMENLLLSQDPPRY</sequence>
<proteinExistence type="predicted"/>
<name>A0AC35FGU8_9BILA</name>
<organism evidence="1 2">
    <name type="scientific">Panagrolaimus sp. PS1159</name>
    <dbReference type="NCBI Taxonomy" id="55785"/>
    <lineage>
        <taxon>Eukaryota</taxon>
        <taxon>Metazoa</taxon>
        <taxon>Ecdysozoa</taxon>
        <taxon>Nematoda</taxon>
        <taxon>Chromadorea</taxon>
        <taxon>Rhabditida</taxon>
        <taxon>Tylenchina</taxon>
        <taxon>Panagrolaimomorpha</taxon>
        <taxon>Panagrolaimoidea</taxon>
        <taxon>Panagrolaimidae</taxon>
        <taxon>Panagrolaimus</taxon>
    </lineage>
</organism>
<dbReference type="Proteomes" id="UP000887580">
    <property type="component" value="Unplaced"/>
</dbReference>
<evidence type="ECO:0000313" key="1">
    <source>
        <dbReference type="Proteomes" id="UP000887580"/>
    </source>
</evidence>
<dbReference type="WBParaSite" id="PS1159_v2.g17405.t2">
    <property type="protein sequence ID" value="PS1159_v2.g17405.t2"/>
    <property type="gene ID" value="PS1159_v2.g17405"/>
</dbReference>
<protein>
    <submittedName>
        <fullName evidence="2">Upf1 domain-containing protein</fullName>
    </submittedName>
</protein>
<accession>A0AC35FGU8</accession>
<evidence type="ECO:0000313" key="2">
    <source>
        <dbReference type="WBParaSite" id="PS1159_v2.g17405.t2"/>
    </source>
</evidence>
<reference evidence="2" key="1">
    <citation type="submission" date="2022-11" db="UniProtKB">
        <authorList>
            <consortium name="WormBaseParasite"/>
        </authorList>
    </citation>
    <scope>IDENTIFICATION</scope>
</reference>